<feature type="compositionally biased region" description="Acidic residues" evidence="1">
    <location>
        <begin position="182"/>
        <end position="191"/>
    </location>
</feature>
<name>A0A915J3K1_ROMCU</name>
<dbReference type="GO" id="GO:0006364">
    <property type="term" value="P:rRNA processing"/>
    <property type="evidence" value="ECO:0007669"/>
    <property type="project" value="InterPro"/>
</dbReference>
<feature type="compositionally biased region" description="Acidic residues" evidence="1">
    <location>
        <begin position="310"/>
        <end position="325"/>
    </location>
</feature>
<feature type="compositionally biased region" description="Basic and acidic residues" evidence="1">
    <location>
        <begin position="248"/>
        <end position="271"/>
    </location>
</feature>
<feature type="domain" description="ESF1 RRM" evidence="2">
    <location>
        <begin position="32"/>
        <end position="120"/>
    </location>
</feature>
<dbReference type="PANTHER" id="PTHR12202">
    <property type="entry name" value="ESF1 HOMOLOG"/>
    <property type="match status" value="1"/>
</dbReference>
<evidence type="ECO:0000259" key="2">
    <source>
        <dbReference type="Pfam" id="PF25121"/>
    </source>
</evidence>
<dbReference type="PANTHER" id="PTHR12202:SF0">
    <property type="entry name" value="ESF1 HOMOLOG"/>
    <property type="match status" value="1"/>
</dbReference>
<feature type="region of interest" description="Disordered" evidence="1">
    <location>
        <begin position="178"/>
        <end position="197"/>
    </location>
</feature>
<feature type="compositionally biased region" description="Basic and acidic residues" evidence="1">
    <location>
        <begin position="296"/>
        <end position="306"/>
    </location>
</feature>
<feature type="region of interest" description="Disordered" evidence="1">
    <location>
        <begin position="15"/>
        <end position="47"/>
    </location>
</feature>
<reference evidence="4" key="1">
    <citation type="submission" date="2022-11" db="UniProtKB">
        <authorList>
            <consortium name="WormBaseParasite"/>
        </authorList>
    </citation>
    <scope>IDENTIFICATION</scope>
</reference>
<sequence>MSKILRNSLLQQLLSRTNGGDDDDANRDSNLSDDDDRQKNEEDDEEERLKILQREKIRQYQLNRLKYYYAVVECDSPETANGIYEACDGVEYESSATKIDLRFIPDDTSFDEDTPSDEATDLGDLNAYKPLHFRNAALQQSKVELTWDETSDARKDLMKSMFENQENLDQLNLKGILASGSSDDEDEEEETADNKKLSLKSLVKDLLQKKKAKSDEKEESFFVRSENEDKSEETKPEKSKKSSSWQRYLEKRREKRQQQRQEEKETVEKSKKLNCLAKNIDNFDDLPAGIDMNDPYFKEELDKFDQPTELPDEEDQDEQEFENDDDNKPSYKKTKNMQSLVDEKLKRIVKNDYSVKEITPTEQITDNRNAQKNEASELNLLIKKVKSKTNVINSKKKKDKLAKN</sequence>
<accession>A0A915J3K1</accession>
<dbReference type="Proteomes" id="UP000887565">
    <property type="component" value="Unplaced"/>
</dbReference>
<dbReference type="InterPro" id="IPR039754">
    <property type="entry name" value="Esf1"/>
</dbReference>
<dbReference type="AlphaFoldDB" id="A0A915J3K1"/>
<dbReference type="Pfam" id="PF25121">
    <property type="entry name" value="RRM_ESF1"/>
    <property type="match status" value="1"/>
</dbReference>
<feature type="region of interest" description="Disordered" evidence="1">
    <location>
        <begin position="208"/>
        <end position="338"/>
    </location>
</feature>
<evidence type="ECO:0000313" key="3">
    <source>
        <dbReference type="Proteomes" id="UP000887565"/>
    </source>
</evidence>
<feature type="compositionally biased region" description="Basic and acidic residues" evidence="1">
    <location>
        <begin position="208"/>
        <end position="240"/>
    </location>
</feature>
<proteinExistence type="predicted"/>
<organism evidence="3 4">
    <name type="scientific">Romanomermis culicivorax</name>
    <name type="common">Nematode worm</name>
    <dbReference type="NCBI Taxonomy" id="13658"/>
    <lineage>
        <taxon>Eukaryota</taxon>
        <taxon>Metazoa</taxon>
        <taxon>Ecdysozoa</taxon>
        <taxon>Nematoda</taxon>
        <taxon>Enoplea</taxon>
        <taxon>Dorylaimia</taxon>
        <taxon>Mermithida</taxon>
        <taxon>Mermithoidea</taxon>
        <taxon>Mermithidae</taxon>
        <taxon>Romanomermis</taxon>
    </lineage>
</organism>
<protein>
    <submittedName>
        <fullName evidence="4">NUC153 domain-containing protein</fullName>
    </submittedName>
</protein>
<evidence type="ECO:0000313" key="4">
    <source>
        <dbReference type="WBParaSite" id="nRc.2.0.1.t21047-RA"/>
    </source>
</evidence>
<keyword evidence="3" id="KW-1185">Reference proteome</keyword>
<dbReference type="InterPro" id="IPR056750">
    <property type="entry name" value="RRM_ESF1"/>
</dbReference>
<feature type="compositionally biased region" description="Acidic residues" evidence="1">
    <location>
        <begin position="20"/>
        <end position="46"/>
    </location>
</feature>
<dbReference type="WBParaSite" id="nRc.2.0.1.t21047-RA">
    <property type="protein sequence ID" value="nRc.2.0.1.t21047-RA"/>
    <property type="gene ID" value="nRc.2.0.1.g21047"/>
</dbReference>
<dbReference type="GO" id="GO:0003723">
    <property type="term" value="F:RNA binding"/>
    <property type="evidence" value="ECO:0007669"/>
    <property type="project" value="TreeGrafter"/>
</dbReference>
<evidence type="ECO:0000256" key="1">
    <source>
        <dbReference type="SAM" id="MobiDB-lite"/>
    </source>
</evidence>